<dbReference type="EMBL" id="JAEQNC010000023">
    <property type="protein sequence ID" value="MBL0375378.1"/>
    <property type="molecule type" value="Genomic_DNA"/>
</dbReference>
<dbReference type="AlphaFoldDB" id="A0A936YT64"/>
<dbReference type="Proteomes" id="UP000633219">
    <property type="component" value="Unassembled WGS sequence"/>
</dbReference>
<comment type="caution">
    <text evidence="1">The sequence shown here is derived from an EMBL/GenBank/DDBJ whole genome shotgun (WGS) entry which is preliminary data.</text>
</comment>
<evidence type="ECO:0000313" key="2">
    <source>
        <dbReference type="Proteomes" id="UP000633219"/>
    </source>
</evidence>
<evidence type="ECO:0000313" key="1">
    <source>
        <dbReference type="EMBL" id="MBL0375378.1"/>
    </source>
</evidence>
<keyword evidence="2" id="KW-1185">Reference proteome</keyword>
<reference evidence="1" key="1">
    <citation type="submission" date="2021-01" db="EMBL/GenBank/DDBJ databases">
        <title>Rhizobium sp. strain KVB221 16S ribosomal RNA gene Genome sequencing and assembly.</title>
        <authorList>
            <person name="Kang M."/>
        </authorList>
    </citation>
    <scope>NUCLEOTIDE SEQUENCE</scope>
    <source>
        <strain evidence="1">KVB221</strain>
    </source>
</reference>
<sequence length="328" mass="36403">MTKIRYSQAEATIAIKALMKELGIDNRRHFGFPELFVAGPGRVYLRGWSKQDQVDPHFVYNGTIPVSIGGCLIGSTDADLGVKWFQRAAYYVDRHGDDLSHIVDWLDTSATQVLSWTKNLDEKRRPKKLMKCGTLAALKAEADKQMRQMLNTLTNRSPLPEADELTVLALGDVYSIVRMMSPAALDAESLAMRHCIGLGSYDRQLEWPGYGYYSIRDGNNASLATVEVIDGLITQFCGRGNNPPLEEAFQVVSAVKRHLGWMTGSDLARYRQGNASDEVPPDNADMHWIELLIERGKITSQARIAQIEREDASAIGAGFVNSVQRLGA</sequence>
<protein>
    <submittedName>
        <fullName evidence="1">Uncharacterized protein</fullName>
    </submittedName>
</protein>
<accession>A0A936YT64</accession>
<organism evidence="1 2">
    <name type="scientific">Rhizobium setariae</name>
    <dbReference type="NCBI Taxonomy" id="2801340"/>
    <lineage>
        <taxon>Bacteria</taxon>
        <taxon>Pseudomonadati</taxon>
        <taxon>Pseudomonadota</taxon>
        <taxon>Alphaproteobacteria</taxon>
        <taxon>Hyphomicrobiales</taxon>
        <taxon>Rhizobiaceae</taxon>
        <taxon>Rhizobium/Agrobacterium group</taxon>
        <taxon>Rhizobium</taxon>
    </lineage>
</organism>
<name>A0A936YT64_9HYPH</name>
<proteinExistence type="predicted"/>
<dbReference type="RefSeq" id="WP_201663925.1">
    <property type="nucleotide sequence ID" value="NZ_JAEQNC010000023.1"/>
</dbReference>
<gene>
    <name evidence="1" type="ORF">JJB09_25535</name>
</gene>